<dbReference type="PANTHER" id="PTHR43540:SF6">
    <property type="entry name" value="ISOCHORISMATASE-LIKE DOMAIN-CONTAINING PROTEIN"/>
    <property type="match status" value="1"/>
</dbReference>
<dbReference type="Gene3D" id="3.40.50.850">
    <property type="entry name" value="Isochorismatase-like"/>
    <property type="match status" value="1"/>
</dbReference>
<evidence type="ECO:0000256" key="1">
    <source>
        <dbReference type="ARBA" id="ARBA00022801"/>
    </source>
</evidence>
<proteinExistence type="predicted"/>
<protein>
    <submittedName>
        <fullName evidence="3">Isochorismatase family protein</fullName>
    </submittedName>
</protein>
<keyword evidence="1" id="KW-0378">Hydrolase</keyword>
<dbReference type="AlphaFoldDB" id="A0AAU8DRN0"/>
<accession>A0AAU8DRN0</accession>
<dbReference type="Pfam" id="PF00857">
    <property type="entry name" value="Isochorismatase"/>
    <property type="match status" value="1"/>
</dbReference>
<name>A0AAU8DRN0_9ACTN</name>
<dbReference type="GO" id="GO:0016787">
    <property type="term" value="F:hydrolase activity"/>
    <property type="evidence" value="ECO:0007669"/>
    <property type="project" value="UniProtKB-KW"/>
</dbReference>
<dbReference type="SUPFAM" id="SSF52499">
    <property type="entry name" value="Isochorismatase-like hydrolases"/>
    <property type="match status" value="1"/>
</dbReference>
<evidence type="ECO:0000259" key="2">
    <source>
        <dbReference type="Pfam" id="PF00857"/>
    </source>
</evidence>
<dbReference type="InterPro" id="IPR036380">
    <property type="entry name" value="Isochorismatase-like_sf"/>
</dbReference>
<reference evidence="3" key="1">
    <citation type="submission" date="2024-05" db="EMBL/GenBank/DDBJ databases">
        <authorList>
            <person name="Cai S.Y."/>
            <person name="Jin L.M."/>
            <person name="Li H.R."/>
        </authorList>
    </citation>
    <scope>NUCLEOTIDE SEQUENCE</scope>
    <source>
        <strain evidence="3">A5-74</strain>
    </source>
</reference>
<gene>
    <name evidence="3" type="ORF">ABLG96_05785</name>
</gene>
<evidence type="ECO:0000313" key="3">
    <source>
        <dbReference type="EMBL" id="XCG64827.1"/>
    </source>
</evidence>
<feature type="domain" description="Isochorismatase-like" evidence="2">
    <location>
        <begin position="7"/>
        <end position="153"/>
    </location>
</feature>
<dbReference type="PANTHER" id="PTHR43540">
    <property type="entry name" value="PEROXYUREIDOACRYLATE/UREIDOACRYLATE AMIDOHYDROLASE-RELATED"/>
    <property type="match status" value="1"/>
</dbReference>
<sequence length="214" mass="22609">MTNPTRALVLVDIQQEYFSGPLEIQYPAPTDSVQKIAAVIDAATAASVPVVAVQHTAGDEAPIFNPTTPGFALHPDIEQRRTPEWKMITKQFGSVFAGTDLLAWLQEHAIETITLVGYMTNNCIITSAAEAETHGIAAEVLSDATGAISISNDAGHVDAKTVHTTLMAVLNSNFAAVGPTEAWMTALRLGQALPKDNLLSSAMSGAQHFQGVTA</sequence>
<dbReference type="InterPro" id="IPR000868">
    <property type="entry name" value="Isochorismatase-like_dom"/>
</dbReference>
<dbReference type="RefSeq" id="WP_353650439.1">
    <property type="nucleotide sequence ID" value="NZ_CP159218.1"/>
</dbReference>
<organism evidence="3">
    <name type="scientific">Nakamurella sp. A5-74</name>
    <dbReference type="NCBI Taxonomy" id="3158264"/>
    <lineage>
        <taxon>Bacteria</taxon>
        <taxon>Bacillati</taxon>
        <taxon>Actinomycetota</taxon>
        <taxon>Actinomycetes</taxon>
        <taxon>Nakamurellales</taxon>
        <taxon>Nakamurellaceae</taxon>
        <taxon>Nakamurella</taxon>
    </lineage>
</organism>
<dbReference type="EMBL" id="CP159218">
    <property type="protein sequence ID" value="XCG64827.1"/>
    <property type="molecule type" value="Genomic_DNA"/>
</dbReference>
<dbReference type="InterPro" id="IPR050272">
    <property type="entry name" value="Isochorismatase-like_hydrls"/>
</dbReference>